<feature type="transmembrane region" description="Helical" evidence="2">
    <location>
        <begin position="63"/>
        <end position="82"/>
    </location>
</feature>
<sequence>MPTAIEYGLMSPVVHTQNGAGGGPPAPRDFTLAQNGAGSGPPAQNHIAVVQTDVTPATPASDWLVAGPLATLLLVVAVAAAVRRYVFPRSPG</sequence>
<evidence type="ECO:0000256" key="2">
    <source>
        <dbReference type="SAM" id="Phobius"/>
    </source>
</evidence>
<proteinExistence type="predicted"/>
<gene>
    <name evidence="3" type="ORF">JOF56_010831</name>
</gene>
<comment type="caution">
    <text evidence="3">The sequence shown here is derived from an EMBL/GenBank/DDBJ whole genome shotgun (WGS) entry which is preliminary data.</text>
</comment>
<dbReference type="RefSeq" id="WP_209647056.1">
    <property type="nucleotide sequence ID" value="NZ_JAGINW010000001.1"/>
</dbReference>
<dbReference type="EMBL" id="JAGINW010000001">
    <property type="protein sequence ID" value="MBP2330446.1"/>
    <property type="molecule type" value="Genomic_DNA"/>
</dbReference>
<organism evidence="3 4">
    <name type="scientific">Kibdelosporangium banguiense</name>
    <dbReference type="NCBI Taxonomy" id="1365924"/>
    <lineage>
        <taxon>Bacteria</taxon>
        <taxon>Bacillati</taxon>
        <taxon>Actinomycetota</taxon>
        <taxon>Actinomycetes</taxon>
        <taxon>Pseudonocardiales</taxon>
        <taxon>Pseudonocardiaceae</taxon>
        <taxon>Kibdelosporangium</taxon>
    </lineage>
</organism>
<keyword evidence="2" id="KW-0812">Transmembrane</keyword>
<reference evidence="3 4" key="1">
    <citation type="submission" date="2021-03" db="EMBL/GenBank/DDBJ databases">
        <title>Sequencing the genomes of 1000 actinobacteria strains.</title>
        <authorList>
            <person name="Klenk H.-P."/>
        </authorList>
    </citation>
    <scope>NUCLEOTIDE SEQUENCE [LARGE SCALE GENOMIC DNA]</scope>
    <source>
        <strain evidence="3 4">DSM 46670</strain>
    </source>
</reference>
<evidence type="ECO:0000313" key="3">
    <source>
        <dbReference type="EMBL" id="MBP2330446.1"/>
    </source>
</evidence>
<name>A0ABS4U2M6_9PSEU</name>
<evidence type="ECO:0000313" key="4">
    <source>
        <dbReference type="Proteomes" id="UP001519332"/>
    </source>
</evidence>
<keyword evidence="2" id="KW-1133">Transmembrane helix</keyword>
<protein>
    <submittedName>
        <fullName evidence="3">Uncharacterized protein</fullName>
    </submittedName>
</protein>
<keyword evidence="4" id="KW-1185">Reference proteome</keyword>
<evidence type="ECO:0000256" key="1">
    <source>
        <dbReference type="SAM" id="MobiDB-lite"/>
    </source>
</evidence>
<keyword evidence="2" id="KW-0472">Membrane</keyword>
<feature type="region of interest" description="Disordered" evidence="1">
    <location>
        <begin position="16"/>
        <end position="43"/>
    </location>
</feature>
<accession>A0ABS4U2M6</accession>
<dbReference type="Proteomes" id="UP001519332">
    <property type="component" value="Unassembled WGS sequence"/>
</dbReference>